<evidence type="ECO:0000256" key="1">
    <source>
        <dbReference type="SAM" id="MobiDB-lite"/>
    </source>
</evidence>
<keyword evidence="4" id="KW-1185">Reference proteome</keyword>
<feature type="transmembrane region" description="Helical" evidence="2">
    <location>
        <begin position="180"/>
        <end position="198"/>
    </location>
</feature>
<sequence length="211" mass="23724">MKESQTPHKTHALARSSEKSNRRSQDSPNFNKIQTKCLNAALKSISEVPMNSSTISDTLYANRSEDATISLVEEGLKETLLPSDKIPSEKVIDEVGIVSIKCLYAYELESSMFPSTESEIAAIDLTNAKPKVFNSHNAAPQYKNLMDEITKYIIEDLYTNTVPEDFDRSYQLMSAKNRTVLLLFCTWLIGVLAIFFFTSDIHCPYRGPLPT</sequence>
<keyword evidence="2" id="KW-0472">Membrane</keyword>
<evidence type="ECO:0000313" key="4">
    <source>
        <dbReference type="Proteomes" id="UP000289340"/>
    </source>
</evidence>
<dbReference type="AlphaFoldDB" id="A0A445G1A0"/>
<organism evidence="3 4">
    <name type="scientific">Glycine soja</name>
    <name type="common">Wild soybean</name>
    <dbReference type="NCBI Taxonomy" id="3848"/>
    <lineage>
        <taxon>Eukaryota</taxon>
        <taxon>Viridiplantae</taxon>
        <taxon>Streptophyta</taxon>
        <taxon>Embryophyta</taxon>
        <taxon>Tracheophyta</taxon>
        <taxon>Spermatophyta</taxon>
        <taxon>Magnoliopsida</taxon>
        <taxon>eudicotyledons</taxon>
        <taxon>Gunneridae</taxon>
        <taxon>Pentapetalae</taxon>
        <taxon>rosids</taxon>
        <taxon>fabids</taxon>
        <taxon>Fabales</taxon>
        <taxon>Fabaceae</taxon>
        <taxon>Papilionoideae</taxon>
        <taxon>50 kb inversion clade</taxon>
        <taxon>NPAAA clade</taxon>
        <taxon>indigoferoid/millettioid clade</taxon>
        <taxon>Phaseoleae</taxon>
        <taxon>Glycine</taxon>
        <taxon>Glycine subgen. Soja</taxon>
    </lineage>
</organism>
<evidence type="ECO:0000313" key="3">
    <source>
        <dbReference type="EMBL" id="RZB55006.1"/>
    </source>
</evidence>
<dbReference type="EMBL" id="QZWG01000017">
    <property type="protein sequence ID" value="RZB55006.1"/>
    <property type="molecule type" value="Genomic_DNA"/>
</dbReference>
<gene>
    <name evidence="3" type="ORF">D0Y65_044772</name>
</gene>
<dbReference type="Proteomes" id="UP000289340">
    <property type="component" value="Chromosome 17"/>
</dbReference>
<comment type="caution">
    <text evidence="3">The sequence shown here is derived from an EMBL/GenBank/DDBJ whole genome shotgun (WGS) entry which is preliminary data.</text>
</comment>
<feature type="region of interest" description="Disordered" evidence="1">
    <location>
        <begin position="1"/>
        <end position="30"/>
    </location>
</feature>
<keyword evidence="2" id="KW-0812">Transmembrane</keyword>
<name>A0A445G1A0_GLYSO</name>
<protein>
    <submittedName>
        <fullName evidence="3">Uncharacterized protein</fullName>
    </submittedName>
</protein>
<feature type="compositionally biased region" description="Basic and acidic residues" evidence="1">
    <location>
        <begin position="16"/>
        <end position="25"/>
    </location>
</feature>
<evidence type="ECO:0000256" key="2">
    <source>
        <dbReference type="SAM" id="Phobius"/>
    </source>
</evidence>
<keyword evidence="2" id="KW-1133">Transmembrane helix</keyword>
<proteinExistence type="predicted"/>
<reference evidence="3 4" key="1">
    <citation type="submission" date="2018-09" db="EMBL/GenBank/DDBJ databases">
        <title>A high-quality reference genome of wild soybean provides a powerful tool to mine soybean genomes.</title>
        <authorList>
            <person name="Xie M."/>
            <person name="Chung C.Y.L."/>
            <person name="Li M.-W."/>
            <person name="Wong F.-L."/>
            <person name="Chan T.-F."/>
            <person name="Lam H.-M."/>
        </authorList>
    </citation>
    <scope>NUCLEOTIDE SEQUENCE [LARGE SCALE GENOMIC DNA]</scope>
    <source>
        <strain evidence="4">cv. W05</strain>
        <tissue evidence="3">Hypocotyl of etiolated seedlings</tissue>
    </source>
</reference>
<accession>A0A445G1A0</accession>